<accession>A0A5N4CIA1</accession>
<feature type="compositionally biased region" description="Acidic residues" evidence="2">
    <location>
        <begin position="303"/>
        <end position="316"/>
    </location>
</feature>
<evidence type="ECO:0000313" key="4">
    <source>
        <dbReference type="Proteomes" id="UP000299084"/>
    </source>
</evidence>
<organism evidence="3 4">
    <name type="scientific">Camelus dromedarius</name>
    <name type="common">Dromedary</name>
    <name type="synonym">Arabian camel</name>
    <dbReference type="NCBI Taxonomy" id="9838"/>
    <lineage>
        <taxon>Eukaryota</taxon>
        <taxon>Metazoa</taxon>
        <taxon>Chordata</taxon>
        <taxon>Craniata</taxon>
        <taxon>Vertebrata</taxon>
        <taxon>Euteleostomi</taxon>
        <taxon>Mammalia</taxon>
        <taxon>Eutheria</taxon>
        <taxon>Laurasiatheria</taxon>
        <taxon>Artiodactyla</taxon>
        <taxon>Tylopoda</taxon>
        <taxon>Camelidae</taxon>
        <taxon>Camelus</taxon>
    </lineage>
</organism>
<feature type="compositionally biased region" description="Basic and acidic residues" evidence="2">
    <location>
        <begin position="416"/>
        <end position="428"/>
    </location>
</feature>
<gene>
    <name evidence="3" type="ORF">Cadr_000023488</name>
</gene>
<dbReference type="Proteomes" id="UP000299084">
    <property type="component" value="Unassembled WGS sequence"/>
</dbReference>
<evidence type="ECO:0000313" key="3">
    <source>
        <dbReference type="EMBL" id="KAB1258587.1"/>
    </source>
</evidence>
<keyword evidence="4" id="KW-1185">Reference proteome</keyword>
<feature type="compositionally biased region" description="Low complexity" evidence="2">
    <location>
        <begin position="130"/>
        <end position="139"/>
    </location>
</feature>
<feature type="region of interest" description="Disordered" evidence="2">
    <location>
        <begin position="35"/>
        <end position="456"/>
    </location>
</feature>
<dbReference type="GO" id="GO:0005634">
    <property type="term" value="C:nucleus"/>
    <property type="evidence" value="ECO:0007669"/>
    <property type="project" value="InterPro"/>
</dbReference>
<dbReference type="PANTHER" id="PTHR23341:SF1">
    <property type="entry name" value="HIGH MOBILITY GROUP PROTEIN HMG-I_HMG-Y"/>
    <property type="match status" value="1"/>
</dbReference>
<dbReference type="AlphaFoldDB" id="A0A5N4CIA1"/>
<dbReference type="EMBL" id="JWIN03000023">
    <property type="protein sequence ID" value="KAB1258587.1"/>
    <property type="molecule type" value="Genomic_DNA"/>
</dbReference>
<dbReference type="GO" id="GO:0000785">
    <property type="term" value="C:chromatin"/>
    <property type="evidence" value="ECO:0007669"/>
    <property type="project" value="InterPro"/>
</dbReference>
<dbReference type="InterPro" id="IPR000116">
    <property type="entry name" value="HMGA"/>
</dbReference>
<dbReference type="PANTHER" id="PTHR23341">
    <property type="entry name" value="HIGH MOBILITY GROUP PROTEINS HMG-A AND C"/>
    <property type="match status" value="1"/>
</dbReference>
<protein>
    <submittedName>
        <fullName evidence="3">High mobility group protein HMG-I/HMG-Y</fullName>
    </submittedName>
</protein>
<evidence type="ECO:0000256" key="1">
    <source>
        <dbReference type="ARBA" id="ARBA00023125"/>
    </source>
</evidence>
<dbReference type="GO" id="GO:0006355">
    <property type="term" value="P:regulation of DNA-templated transcription"/>
    <property type="evidence" value="ECO:0007669"/>
    <property type="project" value="InterPro"/>
</dbReference>
<feature type="compositionally biased region" description="Low complexity" evidence="2">
    <location>
        <begin position="282"/>
        <end position="291"/>
    </location>
</feature>
<reference evidence="3 4" key="1">
    <citation type="journal article" date="2019" name="Mol. Ecol. Resour.">
        <title>Improving Illumina assemblies with Hi-C and long reads: an example with the North African dromedary.</title>
        <authorList>
            <person name="Elbers J.P."/>
            <person name="Rogers M.F."/>
            <person name="Perelman P.L."/>
            <person name="Proskuryakova A.A."/>
            <person name="Serdyukova N.A."/>
            <person name="Johnson W.E."/>
            <person name="Horin P."/>
            <person name="Corander J."/>
            <person name="Murphy D."/>
            <person name="Burger P.A."/>
        </authorList>
    </citation>
    <scope>NUCLEOTIDE SEQUENCE [LARGE SCALE GENOMIC DNA]</scope>
    <source>
        <strain evidence="3">Drom800</strain>
        <tissue evidence="3">Blood</tissue>
    </source>
</reference>
<feature type="compositionally biased region" description="Polar residues" evidence="2">
    <location>
        <begin position="255"/>
        <end position="264"/>
    </location>
</feature>
<feature type="compositionally biased region" description="Basic residues" evidence="2">
    <location>
        <begin position="429"/>
        <end position="448"/>
    </location>
</feature>
<name>A0A5N4CIA1_CAMDR</name>
<evidence type="ECO:0000256" key="2">
    <source>
        <dbReference type="SAM" id="MobiDB-lite"/>
    </source>
</evidence>
<comment type="caution">
    <text evidence="3">The sequence shown here is derived from an EMBL/GenBank/DDBJ whole genome shotgun (WGS) entry which is preliminary data.</text>
</comment>
<proteinExistence type="predicted"/>
<dbReference type="GO" id="GO:0003677">
    <property type="term" value="F:DNA binding"/>
    <property type="evidence" value="ECO:0007669"/>
    <property type="project" value="UniProtKB-KW"/>
</dbReference>
<feature type="compositionally biased region" description="Acidic residues" evidence="2">
    <location>
        <begin position="151"/>
        <end position="164"/>
    </location>
</feature>
<feature type="compositionally biased region" description="Polar residues" evidence="2">
    <location>
        <begin position="103"/>
        <end position="112"/>
    </location>
</feature>
<dbReference type="GO" id="GO:0003712">
    <property type="term" value="F:transcription coregulator activity"/>
    <property type="evidence" value="ECO:0007669"/>
    <property type="project" value="TreeGrafter"/>
</dbReference>
<dbReference type="PRINTS" id="PR00930">
    <property type="entry name" value="HIGHMOBLTYIY"/>
</dbReference>
<sequence>MSVPTRIGNTEEQAGWLAGDQVLPEGIRICYLRRRQAGPQRPAPSLPAARGAHRRPAAELAHPGRRSSTCSADERSPASPWLPSRKSRALRSEGGARGAGSLGDQQEPSQAPTPRPRGRQKGSKNKGAAKTWKTTTTPGRKPRRRPKKLEEEEESISQESSEEEQCPRRLLPRQGPEGIRICYLRRRQAGPQRPAPSLPAARGAHRRPAAELAHPGRRSSTCSADERSPASPWLPSRKSRALRSEGGARGAGSLGDQQEPSQAPTPRPRGRQKGSKNKGAAKTWKTTTTPGRKPRRRPKKLEEEEESISQESSEEEQCPRRLLPRQGPEGIRICYLRRRQAGPQRPAPSLPAARGAHRRPAAELAHPGRRSSTCSADERSPASPWLPSRKSRALRSEGGARGAGSLGESRAGAGGERQHLDLGADRRGAKTRRRKKRASRRSPRRRSSARAVCSLARDQFPSGASARITRHPTCALHSRTTPPPAAAGPPGRVGSSFPRDPSHPHATPALWTKLTSHRWEHCWLGSWSGGSLLIPDSYPWLPIKGLGRAPLAKKGPKPHLLLTWPTRTVSAAAGVADTHFPSPPYLVLALGWAAHLGAQEGGQEGSKPPTRPKQVLVHLALTLESTAVMEMQSHLYPGRPRGLGGLEPLLIPICFHSWPVSLSLTWGASNKELALPTPTLLLLLTPQAGWVTDYPSPREGAALPLVCCSRERKGACFDRQVQGPPSPPPWASCPPLCILRGWGLPRVCISQVMAGHLEHVCDAERAEGQLQPTRLHEYTACPLACTVERPSVQQGHDGACHPSSPNASKCKLSLTTCIDIYYNQLYPCKKGILSTLLCCLSRLVQALGDNCHIKHHLECSKGEKSHKCSPFFPTHNVVALAEGSGPPAHQTPLEGAEYSWYYGEKGGRGRGRGRKGGRAVRAIGQRVGYRKGGSTGLFKLEDVGKSSRKQVRGMGFQDEGTAGGKSLGVEKNMLFKSEKAFHGTAHSWRCRKEPDQAGPWGPW</sequence>
<keyword evidence="1" id="KW-0238">DNA-binding</keyword>